<proteinExistence type="predicted"/>
<dbReference type="KEGG" id="edi:EDI_314120"/>
<organism evidence="2">
    <name type="scientific">Entamoeba dispar (strain ATCC PRA-260 / SAW760)</name>
    <dbReference type="NCBI Taxonomy" id="370354"/>
    <lineage>
        <taxon>Eukaryota</taxon>
        <taxon>Amoebozoa</taxon>
        <taxon>Evosea</taxon>
        <taxon>Archamoebae</taxon>
        <taxon>Mastigamoebida</taxon>
        <taxon>Entamoebidae</taxon>
        <taxon>Entamoeba</taxon>
    </lineage>
</organism>
<keyword evidence="2" id="KW-1185">Reference proteome</keyword>
<dbReference type="OMA" id="CIESCIQ"/>
<dbReference type="SUPFAM" id="SSF54160">
    <property type="entry name" value="Chromo domain-like"/>
    <property type="match status" value="1"/>
</dbReference>
<dbReference type="GO" id="GO:0005634">
    <property type="term" value="C:nucleus"/>
    <property type="evidence" value="ECO:0007669"/>
    <property type="project" value="UniProtKB-SubCell"/>
</dbReference>
<dbReference type="Gene3D" id="2.40.50.40">
    <property type="match status" value="1"/>
</dbReference>
<evidence type="ECO:0000313" key="1">
    <source>
        <dbReference type="EMBL" id="EDR26151.1"/>
    </source>
</evidence>
<gene>
    <name evidence="1" type="ORF">EDI_314120</name>
</gene>
<dbReference type="Proteomes" id="UP000008076">
    <property type="component" value="Unassembled WGS sequence"/>
</dbReference>
<name>B0EH54_ENTDS</name>
<dbReference type="eggNOG" id="ENOG502RD5K">
    <property type="taxonomic scope" value="Eukaryota"/>
</dbReference>
<reference evidence="2" key="1">
    <citation type="submission" date="2007-12" db="EMBL/GenBank/DDBJ databases">
        <title>Annotation of Entamoeba dispar SAW760.</title>
        <authorList>
            <person name="Lorenzi H."/>
            <person name="Inman J."/>
            <person name="Schobel S."/>
            <person name="Amedeo P."/>
            <person name="Caler E."/>
        </authorList>
    </citation>
    <scope>NUCLEOTIDE SEQUENCE [LARGE SCALE GENOMIC DNA]</scope>
    <source>
        <strain evidence="2">ATCC PRA-260 / SAW760</strain>
    </source>
</reference>
<dbReference type="InterPro" id="IPR023779">
    <property type="entry name" value="Chromodomain_CS"/>
</dbReference>
<dbReference type="RefSeq" id="XP_001737567.1">
    <property type="nucleotide sequence ID" value="XM_001737515.1"/>
</dbReference>
<dbReference type="EMBL" id="DS549290">
    <property type="protein sequence ID" value="EDR26151.1"/>
    <property type="molecule type" value="Genomic_DNA"/>
</dbReference>
<protein>
    <submittedName>
        <fullName evidence="1">Uncharacterized protein</fullName>
    </submittedName>
</protein>
<dbReference type="AlphaFoldDB" id="B0EH54"/>
<evidence type="ECO:0000313" key="2">
    <source>
        <dbReference type="Proteomes" id="UP000008076"/>
    </source>
</evidence>
<dbReference type="GeneID" id="5882611"/>
<dbReference type="InterPro" id="IPR016197">
    <property type="entry name" value="Chromo-like_dom_sf"/>
</dbReference>
<sequence>MGDSNEDRMIIEDILTQYSSNSTFSKFRSFKCYDPDINKDLELPENGEYYLVKWKDYSILECSWVERSKLEGNIKIDPNNKFKEFIKNNQLGSIIVQPALNKEYSADILMPEKVINKQVRDDSSIGYFVKWNYNDEIFISSESSEFFISPEYSLLLKRYEDRTKSIVSIRDSKTNPKGFTKNDPIVTYVKQVIRSLKRGDITWCYNSLQFKFELFKMLYREMTMGVTGPFIFVTEESNIPFYKENINRFFPDINITFLLDRPTTVPLQKIRKEELYRNDKRGFYNGIIISTPNMLRIKRKVFVDILFCDMDPQSAFQFNFFCEEKSICILYDKFTESEALRSRIDKRKLGEVTFLEYTPINYYIKYIDVFLHMKEEQINMYNNMKSLINKSTTNKDLCLEMMKRILTDPSLYKGNNLGCKVEFIIHLIKFIQNNTQFKIAVLGDYDKTLRTISEKLDCNMIEWELNFPLVECICSLMVLNDIESNEKENIIQEYKKKNGNRQDKLKINNRVVCVDNSCSRMFLDLSMIDIVINLSNEYSPLFESIIRTKYLMLSKKNLFVFELTISESLDEITTMMNELDQELTDSEKTQIYYQLLTKHNFKYGYTGKLEPIDETYLINDLLTFKSHDEIHQIVLDVHNDQISLINGFVKKGKIYSIEELNEKIDINTLNKSSSDEIQIEEQNKDNKEEVNKSSLEQIKTIKVTKLQNQNKHEIKLKDLMVGPKKFNKERILEKYGRLDHEGNIIKQNEEIKQNNLLEQPDKSQNNTSVIIPIVPLEELKVIPMDDSDTSEEIIVENELHKIFKKYIPTMRIEKINEWLNCIESCIQRFGSNVSNWKIDKTQFVPITSFQLQIIVNEILSNPNCPKEVITRSQMYFILNYAMKLVYECKTLLPVIPSTCLSWDISCDIALLMCVSNYGLGVTELYLNDFVIGGVLSLGHYRTTEEKIKFLNSRIDILVVEYFKILQLQQKINSK</sequence>
<accession>B0EH54</accession>
<dbReference type="OrthoDB" id="26671at2759"/>
<dbReference type="PROSITE" id="PS00598">
    <property type="entry name" value="CHROMO_1"/>
    <property type="match status" value="1"/>
</dbReference>
<dbReference type="VEuPathDB" id="AmoebaDB:EDI_314120"/>